<accession>A0AA49GLG7</accession>
<dbReference type="AlphaFoldDB" id="A0AA49GLG7"/>
<sequence length="148" mass="17806">MFALIYVSQAIHSFDEEDIYDLESHSCSKNKRLSVTGYLNYKKGKFLQYLEGEKEIVLDLMATIDQDDRHNVLRTIHLPDLEERRFKDCYMRYWTYNQLVQIKVDDMLETVLLRMSERIYGEDKLRNHVLRLVTRMAEVHKLHPQPVR</sequence>
<dbReference type="PROSITE" id="PS50925">
    <property type="entry name" value="BLUF"/>
    <property type="match status" value="1"/>
</dbReference>
<dbReference type="SUPFAM" id="SSF54975">
    <property type="entry name" value="Acylphosphatase/BLUF domain-like"/>
    <property type="match status" value="1"/>
</dbReference>
<dbReference type="SMART" id="SM01034">
    <property type="entry name" value="BLUF"/>
    <property type="match status" value="1"/>
</dbReference>
<organism evidence="2">
    <name type="scientific">Roseihalotalea indica</name>
    <dbReference type="NCBI Taxonomy" id="2867963"/>
    <lineage>
        <taxon>Bacteria</taxon>
        <taxon>Pseudomonadati</taxon>
        <taxon>Bacteroidota</taxon>
        <taxon>Cytophagia</taxon>
        <taxon>Cytophagales</taxon>
        <taxon>Catalimonadaceae</taxon>
        <taxon>Roseihalotalea</taxon>
    </lineage>
</organism>
<gene>
    <name evidence="2" type="ORF">K4G66_20480</name>
</gene>
<feature type="domain" description="BLUF" evidence="1">
    <location>
        <begin position="1"/>
        <end position="97"/>
    </location>
</feature>
<protein>
    <submittedName>
        <fullName evidence="2">BLUF domain-containing protein</fullName>
    </submittedName>
</protein>
<dbReference type="Gene3D" id="3.30.70.100">
    <property type="match status" value="1"/>
</dbReference>
<dbReference type="InterPro" id="IPR007024">
    <property type="entry name" value="BLUF_domain"/>
</dbReference>
<dbReference type="EMBL" id="CP120682">
    <property type="protein sequence ID" value="WKN34755.1"/>
    <property type="molecule type" value="Genomic_DNA"/>
</dbReference>
<dbReference type="InterPro" id="IPR036046">
    <property type="entry name" value="Acylphosphatase-like_dom_sf"/>
</dbReference>
<dbReference type="Pfam" id="PF04940">
    <property type="entry name" value="BLUF"/>
    <property type="match status" value="1"/>
</dbReference>
<reference evidence="2" key="1">
    <citation type="journal article" date="2023" name="Comput. Struct. Biotechnol. J.">
        <title>Discovery of a novel marine Bacteroidetes with a rich repertoire of carbohydrate-active enzymes.</title>
        <authorList>
            <person name="Chen B."/>
            <person name="Liu G."/>
            <person name="Chen Q."/>
            <person name="Wang H."/>
            <person name="Liu L."/>
            <person name="Tang K."/>
        </authorList>
    </citation>
    <scope>NUCLEOTIDE SEQUENCE</scope>
    <source>
        <strain evidence="2">TK19036</strain>
    </source>
</reference>
<reference evidence="2" key="2">
    <citation type="journal article" date="2024" name="Antonie Van Leeuwenhoek">
        <title>Roseihalotalea indica gen. nov., sp. nov., a halophilic Bacteroidetes from mesopelagic Southwest Indian Ocean with higher carbohydrate metabolic potential.</title>
        <authorList>
            <person name="Chen B."/>
            <person name="Zhang M."/>
            <person name="Lin D."/>
            <person name="Ye J."/>
            <person name="Tang K."/>
        </authorList>
    </citation>
    <scope>NUCLEOTIDE SEQUENCE</scope>
    <source>
        <strain evidence="2">TK19036</strain>
    </source>
</reference>
<proteinExistence type="predicted"/>
<dbReference type="GO" id="GO:0009882">
    <property type="term" value="F:blue light photoreceptor activity"/>
    <property type="evidence" value="ECO:0007669"/>
    <property type="project" value="InterPro"/>
</dbReference>
<evidence type="ECO:0000313" key="2">
    <source>
        <dbReference type="EMBL" id="WKN34755.1"/>
    </source>
</evidence>
<dbReference type="GO" id="GO:0071949">
    <property type="term" value="F:FAD binding"/>
    <property type="evidence" value="ECO:0007669"/>
    <property type="project" value="InterPro"/>
</dbReference>
<evidence type="ECO:0000259" key="1">
    <source>
        <dbReference type="PROSITE" id="PS50925"/>
    </source>
</evidence>
<name>A0AA49GLG7_9BACT</name>